<organism evidence="11 12">
    <name type="scientific">Malikia granosa</name>
    <dbReference type="NCBI Taxonomy" id="263067"/>
    <lineage>
        <taxon>Bacteria</taxon>
        <taxon>Pseudomonadati</taxon>
        <taxon>Pseudomonadota</taxon>
        <taxon>Betaproteobacteria</taxon>
        <taxon>Burkholderiales</taxon>
        <taxon>Comamonadaceae</taxon>
        <taxon>Malikia</taxon>
    </lineage>
</organism>
<keyword evidence="9" id="KW-0732">Signal</keyword>
<dbReference type="PANTHER" id="PTHR32234:SF3">
    <property type="entry name" value="SUPPRESSION OF COPPER SENSITIVITY PROTEIN"/>
    <property type="match status" value="1"/>
</dbReference>
<evidence type="ECO:0000256" key="2">
    <source>
        <dbReference type="ARBA" id="ARBA00022475"/>
    </source>
</evidence>
<evidence type="ECO:0000256" key="6">
    <source>
        <dbReference type="ARBA" id="ARBA00023136"/>
    </source>
</evidence>
<dbReference type="InterPro" id="IPR003834">
    <property type="entry name" value="Cyt_c_assmbl_TM_dom"/>
</dbReference>
<feature type="domain" description="Thioredoxin" evidence="10">
    <location>
        <begin position="593"/>
        <end position="723"/>
    </location>
</feature>
<keyword evidence="5 8" id="KW-1133">Transmembrane helix</keyword>
<evidence type="ECO:0000313" key="11">
    <source>
        <dbReference type="EMBL" id="PRD66602.1"/>
    </source>
</evidence>
<dbReference type="GO" id="GO:0015035">
    <property type="term" value="F:protein-disulfide reductase activity"/>
    <property type="evidence" value="ECO:0007669"/>
    <property type="project" value="TreeGrafter"/>
</dbReference>
<keyword evidence="12" id="KW-1185">Reference proteome</keyword>
<dbReference type="GO" id="GO:0045454">
    <property type="term" value="P:cell redox homeostasis"/>
    <property type="evidence" value="ECO:0007669"/>
    <property type="project" value="TreeGrafter"/>
</dbReference>
<keyword evidence="3 8" id="KW-0812">Transmembrane</keyword>
<feature type="transmembrane region" description="Helical" evidence="8">
    <location>
        <begin position="366"/>
        <end position="390"/>
    </location>
</feature>
<dbReference type="GO" id="GO:0017004">
    <property type="term" value="P:cytochrome complex assembly"/>
    <property type="evidence" value="ECO:0007669"/>
    <property type="project" value="UniProtKB-KW"/>
</dbReference>
<gene>
    <name evidence="11" type="ORF">C6P64_02725</name>
</gene>
<evidence type="ECO:0000313" key="12">
    <source>
        <dbReference type="Proteomes" id="UP000238589"/>
    </source>
</evidence>
<dbReference type="PROSITE" id="PS51352">
    <property type="entry name" value="THIOREDOXIN_2"/>
    <property type="match status" value="1"/>
</dbReference>
<accession>A0A2S9K877</accession>
<feature type="transmembrane region" description="Helical" evidence="8">
    <location>
        <begin position="402"/>
        <end position="425"/>
    </location>
</feature>
<feature type="transmembrane region" description="Helical" evidence="8">
    <location>
        <begin position="318"/>
        <end position="345"/>
    </location>
</feature>
<keyword evidence="4" id="KW-0201">Cytochrome c-type biogenesis</keyword>
<dbReference type="InterPro" id="IPR035671">
    <property type="entry name" value="DsbD_gamma"/>
</dbReference>
<evidence type="ECO:0000256" key="8">
    <source>
        <dbReference type="SAM" id="Phobius"/>
    </source>
</evidence>
<protein>
    <submittedName>
        <fullName evidence="11">Protein-disulfide reductase</fullName>
    </submittedName>
</protein>
<feature type="transmembrane region" description="Helical" evidence="8">
    <location>
        <begin position="516"/>
        <end position="536"/>
    </location>
</feature>
<dbReference type="RefSeq" id="WP_105747064.1">
    <property type="nucleotide sequence ID" value="NZ_PVLQ01000011.1"/>
</dbReference>
<dbReference type="Pfam" id="PF02683">
    <property type="entry name" value="DsbD_TM"/>
    <property type="match status" value="1"/>
</dbReference>
<evidence type="ECO:0000256" key="7">
    <source>
        <dbReference type="ARBA" id="ARBA00023284"/>
    </source>
</evidence>
<evidence type="ECO:0000256" key="1">
    <source>
        <dbReference type="ARBA" id="ARBA00004651"/>
    </source>
</evidence>
<name>A0A2S9K877_9BURK</name>
<dbReference type="EMBL" id="PVLQ01000011">
    <property type="protein sequence ID" value="PRD66602.1"/>
    <property type="molecule type" value="Genomic_DNA"/>
</dbReference>
<comment type="subcellular location">
    <subcellularLocation>
        <location evidence="1">Cell membrane</location>
        <topology evidence="1">Multi-pass membrane protein</topology>
    </subcellularLocation>
</comment>
<keyword evidence="7" id="KW-0676">Redox-active center</keyword>
<dbReference type="InterPro" id="IPR036249">
    <property type="entry name" value="Thioredoxin-like_sf"/>
</dbReference>
<dbReference type="InterPro" id="IPR017937">
    <property type="entry name" value="Thioredoxin_CS"/>
</dbReference>
<reference evidence="11 12" key="1">
    <citation type="submission" date="2018-03" db="EMBL/GenBank/DDBJ databases">
        <title>Comparative genomics illustrates the genes involved in a hyperalkaliphilic mechanisms of Serpentinomonas isolated from highly-alkaline calcium-rich serpentinized springs.</title>
        <authorList>
            <person name="Suzuki S."/>
            <person name="Ishii S."/>
            <person name="Walworth N."/>
            <person name="Bird L."/>
            <person name="Kuenen J.G."/>
            <person name="Nealson K.H."/>
        </authorList>
    </citation>
    <scope>NUCLEOTIDE SEQUENCE [LARGE SCALE GENOMIC DNA]</scope>
    <source>
        <strain evidence="11 12">P1</strain>
    </source>
</reference>
<dbReference type="Pfam" id="PF11412">
    <property type="entry name" value="DsbD_N"/>
    <property type="match status" value="1"/>
</dbReference>
<feature type="transmembrane region" description="Helical" evidence="8">
    <location>
        <begin position="446"/>
        <end position="474"/>
    </location>
</feature>
<keyword evidence="2" id="KW-1003">Cell membrane</keyword>
<evidence type="ECO:0000256" key="9">
    <source>
        <dbReference type="SAM" id="SignalP"/>
    </source>
</evidence>
<sequence>MRHWIARLLFALLCTLSWPSWALDLTGGGIVKTEQVRAELLVHAPEGVTAGKPLWLGLQLQHTPHWHSYWKNAGDSGLPTELRWTLPAGVTAGEIAWPTPRKFPLGELANYGYDGTVLLPVPLQVGPEFQGEALVVKLQANWLVCRQECIPEEGHFQLRIPSQGSTAQHASLFQQAWDAAPRAQAAASSRLQPDEKSLQVSLDGLPAAWRGQSLEIFPETAGLIAPGAPWTQAWNGAQWSARLPLSPERSEGPSQVALVVALAGKAESPAGVRMEVPVQGKWPAAAARSEIPEALKQALAQAPQDTSASSNSATTGRIGLWAALLGALAGGLILNLMPCVFPVLAIKVIAFARHADDRRAHRRAGLAYTAGVLLSFLALGGLLLLLRAAGEQLGWGFQLQNPAVVAGLALLFTVIGLNLAGLFDFGRLLPASLAGLQLRHPLADAFLTGVLAVAVASPCTAPFMGASLGLAIGLPAAQALSVFAAIGIGMALPYLAASFFPWVAHALPRPGAWMETLRQFMAFPMLATVVWLLWVLGQQTGIDGAATLLLALLLLAWLAWAISRRGKTRRWLAPLLLAGLLGWLWQAGGRIWTPLNEPAQATTASALPTADRNWHGWTPERLAQLQTSGQPVLVDYTAAWCVTCQYNKGTVLADRDLLAHLADAGVVLLRADWTRRDPAVTQALAAIGRNGVPTYALYLPGQAPRLLSELPSRAEVIEALGRR</sequence>
<dbReference type="Pfam" id="PF13899">
    <property type="entry name" value="Thioredoxin_7"/>
    <property type="match status" value="1"/>
</dbReference>
<dbReference type="AlphaFoldDB" id="A0A2S9K877"/>
<dbReference type="PANTHER" id="PTHR32234">
    <property type="entry name" value="THIOL:DISULFIDE INTERCHANGE PROTEIN DSBD"/>
    <property type="match status" value="1"/>
</dbReference>
<evidence type="ECO:0000256" key="3">
    <source>
        <dbReference type="ARBA" id="ARBA00022692"/>
    </source>
</evidence>
<dbReference type="InterPro" id="IPR013766">
    <property type="entry name" value="Thioredoxin_domain"/>
</dbReference>
<dbReference type="Proteomes" id="UP000238589">
    <property type="component" value="Unassembled WGS sequence"/>
</dbReference>
<dbReference type="CDD" id="cd02953">
    <property type="entry name" value="DsbDgamma"/>
    <property type="match status" value="1"/>
</dbReference>
<dbReference type="SUPFAM" id="SSF52833">
    <property type="entry name" value="Thioredoxin-like"/>
    <property type="match status" value="1"/>
</dbReference>
<dbReference type="OrthoDB" id="9811036at2"/>
<feature type="chain" id="PRO_5015516409" evidence="9">
    <location>
        <begin position="23"/>
        <end position="723"/>
    </location>
</feature>
<dbReference type="PROSITE" id="PS00194">
    <property type="entry name" value="THIOREDOXIN_1"/>
    <property type="match status" value="1"/>
</dbReference>
<feature type="signal peptide" evidence="9">
    <location>
        <begin position="1"/>
        <end position="22"/>
    </location>
</feature>
<comment type="caution">
    <text evidence="11">The sequence shown here is derived from an EMBL/GenBank/DDBJ whole genome shotgun (WGS) entry which is preliminary data.</text>
</comment>
<evidence type="ECO:0000256" key="5">
    <source>
        <dbReference type="ARBA" id="ARBA00022989"/>
    </source>
</evidence>
<evidence type="ECO:0000259" key="10">
    <source>
        <dbReference type="PROSITE" id="PS51352"/>
    </source>
</evidence>
<dbReference type="InterPro" id="IPR028250">
    <property type="entry name" value="DsbDN"/>
</dbReference>
<dbReference type="Gene3D" id="3.40.30.10">
    <property type="entry name" value="Glutaredoxin"/>
    <property type="match status" value="1"/>
</dbReference>
<evidence type="ECO:0000256" key="4">
    <source>
        <dbReference type="ARBA" id="ARBA00022748"/>
    </source>
</evidence>
<feature type="transmembrane region" description="Helical" evidence="8">
    <location>
        <begin position="542"/>
        <end position="560"/>
    </location>
</feature>
<feature type="transmembrane region" description="Helical" evidence="8">
    <location>
        <begin position="480"/>
        <end position="504"/>
    </location>
</feature>
<keyword evidence="6 8" id="KW-0472">Membrane</keyword>
<dbReference type="GO" id="GO:0005886">
    <property type="term" value="C:plasma membrane"/>
    <property type="evidence" value="ECO:0007669"/>
    <property type="project" value="UniProtKB-SubCell"/>
</dbReference>
<proteinExistence type="predicted"/>